<dbReference type="SUPFAM" id="SSF47598">
    <property type="entry name" value="Ribbon-helix-helix"/>
    <property type="match status" value="1"/>
</dbReference>
<evidence type="ECO:0000256" key="4">
    <source>
        <dbReference type="ARBA" id="ARBA00023125"/>
    </source>
</evidence>
<evidence type="ECO:0000313" key="8">
    <source>
        <dbReference type="Proteomes" id="UP001410795"/>
    </source>
</evidence>
<keyword evidence="5" id="KW-0804">Transcription</keyword>
<dbReference type="InterPro" id="IPR010985">
    <property type="entry name" value="Ribbon_hlx_hlx"/>
</dbReference>
<comment type="caution">
    <text evidence="7">The sequence shown here is derived from an EMBL/GenBank/DDBJ whole genome shotgun (WGS) entry which is preliminary data.</text>
</comment>
<evidence type="ECO:0000256" key="2">
    <source>
        <dbReference type="ARBA" id="ARBA00022649"/>
    </source>
</evidence>
<dbReference type="PANTHER" id="PTHR35401">
    <property type="entry name" value="COPG FAMILY HELIX-TURN-HELIX PROTEIN-RELATED-RELATED"/>
    <property type="match status" value="1"/>
</dbReference>
<reference evidence="8" key="1">
    <citation type="journal article" date="2019" name="Int. J. Syst. Evol. Microbiol.">
        <title>The Global Catalogue of Microorganisms (GCM) 10K type strain sequencing project: providing services to taxonomists for standard genome sequencing and annotation.</title>
        <authorList>
            <consortium name="The Broad Institute Genomics Platform"/>
            <consortium name="The Broad Institute Genome Sequencing Center for Infectious Disease"/>
            <person name="Wu L."/>
            <person name="Ma J."/>
        </authorList>
    </citation>
    <scope>NUCLEOTIDE SEQUENCE [LARGE SCALE GENOMIC DNA]</scope>
    <source>
        <strain evidence="8">JCM 16546</strain>
    </source>
</reference>
<evidence type="ECO:0000313" key="7">
    <source>
        <dbReference type="EMBL" id="GAA3660869.1"/>
    </source>
</evidence>
<protein>
    <recommendedName>
        <fullName evidence="9">DUF1778 domain-containing protein</fullName>
    </recommendedName>
</protein>
<evidence type="ECO:0000256" key="3">
    <source>
        <dbReference type="ARBA" id="ARBA00023015"/>
    </source>
</evidence>
<name>A0ABP7BHD8_9MICO</name>
<dbReference type="Proteomes" id="UP001410795">
    <property type="component" value="Unassembled WGS sequence"/>
</dbReference>
<comment type="similarity">
    <text evidence="6">Belongs to the TacA antitoxin family.</text>
</comment>
<dbReference type="PANTHER" id="PTHR35401:SF1">
    <property type="entry name" value="CYTOPLASMIC PROTEIN"/>
    <property type="match status" value="1"/>
</dbReference>
<dbReference type="InterPro" id="IPR014795">
    <property type="entry name" value="TacA_1-like"/>
</dbReference>
<evidence type="ECO:0000256" key="6">
    <source>
        <dbReference type="ARBA" id="ARBA00049988"/>
    </source>
</evidence>
<evidence type="ECO:0000256" key="1">
    <source>
        <dbReference type="ARBA" id="ARBA00022491"/>
    </source>
</evidence>
<dbReference type="Gene3D" id="1.20.5.780">
    <property type="entry name" value="Single helix bin"/>
    <property type="match status" value="1"/>
</dbReference>
<accession>A0ABP7BHD8</accession>
<evidence type="ECO:0000256" key="5">
    <source>
        <dbReference type="ARBA" id="ARBA00023163"/>
    </source>
</evidence>
<keyword evidence="4" id="KW-0238">DNA-binding</keyword>
<dbReference type="Pfam" id="PF08681">
    <property type="entry name" value="TacA1"/>
    <property type="match status" value="1"/>
</dbReference>
<gene>
    <name evidence="7" type="ORF">GCM10022202_22500</name>
</gene>
<keyword evidence="8" id="KW-1185">Reference proteome</keyword>
<evidence type="ECO:0008006" key="9">
    <source>
        <dbReference type="Google" id="ProtNLM"/>
    </source>
</evidence>
<dbReference type="EMBL" id="BAAAYV010000010">
    <property type="protein sequence ID" value="GAA3660869.1"/>
    <property type="molecule type" value="Genomic_DNA"/>
</dbReference>
<organism evidence="7 8">
    <name type="scientific">Microbacterium marinilacus</name>
    <dbReference type="NCBI Taxonomy" id="415209"/>
    <lineage>
        <taxon>Bacteria</taxon>
        <taxon>Bacillati</taxon>
        <taxon>Actinomycetota</taxon>
        <taxon>Actinomycetes</taxon>
        <taxon>Micrococcales</taxon>
        <taxon>Microbacteriaceae</taxon>
        <taxon>Microbacterium</taxon>
    </lineage>
</organism>
<sequence length="111" mass="12446">MLEAVVVGLASYGNLPYAEHMTSGLKDKRIELRLTSEQKTAIETAAAIQGRSLTDFSTDTLTNRAEEVIRRDRELQVDAARFDEFMKILDRPASSVDGLRELLSRKSVFVD</sequence>
<keyword evidence="1" id="KW-0678">Repressor</keyword>
<keyword evidence="3" id="KW-0805">Transcription regulation</keyword>
<proteinExistence type="inferred from homology"/>
<keyword evidence="2" id="KW-1277">Toxin-antitoxin system</keyword>